<dbReference type="GO" id="GO:0005509">
    <property type="term" value="F:calcium ion binding"/>
    <property type="evidence" value="ECO:0007669"/>
    <property type="project" value="InterPro"/>
</dbReference>
<dbReference type="PROSITE" id="PS50222">
    <property type="entry name" value="EF_HAND_2"/>
    <property type="match status" value="1"/>
</dbReference>
<evidence type="ECO:0000313" key="2">
    <source>
        <dbReference type="EMBL" id="CAE7199134.1"/>
    </source>
</evidence>
<gene>
    <name evidence="2" type="primary">NaCP60E</name>
    <name evidence="2" type="ORF">SNEC2469_LOCUS1487</name>
</gene>
<organism evidence="2 3">
    <name type="scientific">Symbiodinium necroappetens</name>
    <dbReference type="NCBI Taxonomy" id="1628268"/>
    <lineage>
        <taxon>Eukaryota</taxon>
        <taxon>Sar</taxon>
        <taxon>Alveolata</taxon>
        <taxon>Dinophyceae</taxon>
        <taxon>Suessiales</taxon>
        <taxon>Symbiodiniaceae</taxon>
        <taxon>Symbiodinium</taxon>
    </lineage>
</organism>
<dbReference type="InterPro" id="IPR002048">
    <property type="entry name" value="EF_hand_dom"/>
</dbReference>
<dbReference type="AlphaFoldDB" id="A0A812J4P9"/>
<feature type="domain" description="EF-hand" evidence="1">
    <location>
        <begin position="7"/>
        <end position="42"/>
    </location>
</feature>
<sequence>MFQSLDLTARDSWTLFKLLDEEGNGDINLSEFIDGCLRLRGPAKALDIACVMDESRRIKRKVMITEERLYNMEALVGELSSTFESKSVRKQPVAPQEDPPLLSSLGSGGFLCGASAGGQWMQHDESLHLPDVPFDVGPDLGRSRPPQRMLRGRDTGLMNAKGSTEEPHFPDLLYDLGPYSFPLKQLSF</sequence>
<evidence type="ECO:0000259" key="1">
    <source>
        <dbReference type="PROSITE" id="PS50222"/>
    </source>
</evidence>
<protein>
    <submittedName>
        <fullName evidence="2">NaCP60E protein</fullName>
    </submittedName>
</protein>
<keyword evidence="3" id="KW-1185">Reference proteome</keyword>
<dbReference type="Proteomes" id="UP000601435">
    <property type="component" value="Unassembled WGS sequence"/>
</dbReference>
<evidence type="ECO:0000313" key="3">
    <source>
        <dbReference type="Proteomes" id="UP000601435"/>
    </source>
</evidence>
<accession>A0A812J4P9</accession>
<dbReference type="EMBL" id="CAJNJA010005811">
    <property type="protein sequence ID" value="CAE7199134.1"/>
    <property type="molecule type" value="Genomic_DNA"/>
</dbReference>
<dbReference type="OrthoDB" id="425908at2759"/>
<proteinExistence type="predicted"/>
<name>A0A812J4P9_9DINO</name>
<reference evidence="2" key="1">
    <citation type="submission" date="2021-02" db="EMBL/GenBank/DDBJ databases">
        <authorList>
            <person name="Dougan E. K."/>
            <person name="Rhodes N."/>
            <person name="Thang M."/>
            <person name="Chan C."/>
        </authorList>
    </citation>
    <scope>NUCLEOTIDE SEQUENCE</scope>
</reference>
<comment type="caution">
    <text evidence="2">The sequence shown here is derived from an EMBL/GenBank/DDBJ whole genome shotgun (WGS) entry which is preliminary data.</text>
</comment>